<evidence type="ECO:0000313" key="7">
    <source>
        <dbReference type="Proteomes" id="UP000741013"/>
    </source>
</evidence>
<dbReference type="EMBL" id="JAGGMS010000001">
    <property type="protein sequence ID" value="MBP2185065.1"/>
    <property type="molecule type" value="Genomic_DNA"/>
</dbReference>
<dbReference type="Proteomes" id="UP000741013">
    <property type="component" value="Unassembled WGS sequence"/>
</dbReference>
<dbReference type="InterPro" id="IPR012310">
    <property type="entry name" value="DNA_ligase_ATP-dep_cent"/>
</dbReference>
<sequence>MQPKPGRLPPVAEDEEWAYEFDWGGPRTLVRVQDGRTTVRERSGRAITAEYPELQGIGASLGNTEVLLDGQLMAFESGLPNPAALKRHGKRRAAVWYLPSDVLHLDGTPCLGLPYLQRRQLLAELDLRGHAWQTPEHQLGNGGAALRSAIGRGLPGVLAKRAKSQYQPGKRSSHWIAVTGTGVQEVVIGGWRPGGGSRSGTFGSLLLGIPHGSGLRYVGNVGTGFTHQALEVLASRLNRLERKTSPFHSVPDPQARGAHWVRPCLVGEVVFRGWTDAACLRTPRWRGLLPGRDPGEVRIGE</sequence>
<evidence type="ECO:0000313" key="6">
    <source>
        <dbReference type="EMBL" id="MBP2185065.1"/>
    </source>
</evidence>
<dbReference type="InterPro" id="IPR012340">
    <property type="entry name" value="NA-bd_OB-fold"/>
</dbReference>
<comment type="catalytic activity">
    <reaction evidence="4">
        <text>ATP + (deoxyribonucleotide)n-3'-hydroxyl + 5'-phospho-(deoxyribonucleotide)m = (deoxyribonucleotide)n+m + AMP + diphosphate.</text>
        <dbReference type="EC" id="6.5.1.1"/>
    </reaction>
</comment>
<evidence type="ECO:0000256" key="1">
    <source>
        <dbReference type="ARBA" id="ARBA00007572"/>
    </source>
</evidence>
<feature type="domain" description="ATP-dependent DNA ligase family profile" evidence="5">
    <location>
        <begin position="101"/>
        <end position="211"/>
    </location>
</feature>
<dbReference type="InterPro" id="IPR050191">
    <property type="entry name" value="ATP-dep_DNA_ligase"/>
</dbReference>
<evidence type="ECO:0000256" key="3">
    <source>
        <dbReference type="ARBA" id="ARBA00022598"/>
    </source>
</evidence>
<accession>A0ABS4Q081</accession>
<dbReference type="Gene3D" id="3.30.470.30">
    <property type="entry name" value="DNA ligase/mRNA capping enzyme"/>
    <property type="match status" value="1"/>
</dbReference>
<evidence type="ECO:0000256" key="4">
    <source>
        <dbReference type="ARBA" id="ARBA00034003"/>
    </source>
</evidence>
<proteinExistence type="inferred from homology"/>
<dbReference type="EC" id="6.5.1.1" evidence="2"/>
<dbReference type="PROSITE" id="PS50160">
    <property type="entry name" value="DNA_LIGASE_A3"/>
    <property type="match status" value="1"/>
</dbReference>
<comment type="similarity">
    <text evidence="1">Belongs to the ATP-dependent DNA ligase family.</text>
</comment>
<keyword evidence="7" id="KW-1185">Reference proteome</keyword>
<dbReference type="GO" id="GO:0016874">
    <property type="term" value="F:ligase activity"/>
    <property type="evidence" value="ECO:0007669"/>
    <property type="project" value="UniProtKB-KW"/>
</dbReference>
<dbReference type="Gene3D" id="3.30.1490.70">
    <property type="match status" value="1"/>
</dbReference>
<dbReference type="Pfam" id="PF04679">
    <property type="entry name" value="DNA_ligase_A_C"/>
    <property type="match status" value="1"/>
</dbReference>
<evidence type="ECO:0000259" key="5">
    <source>
        <dbReference type="PROSITE" id="PS50160"/>
    </source>
</evidence>
<dbReference type="RefSeq" id="WP_209668005.1">
    <property type="nucleotide sequence ID" value="NZ_JAGGMS010000001.1"/>
</dbReference>
<evidence type="ECO:0000256" key="2">
    <source>
        <dbReference type="ARBA" id="ARBA00012727"/>
    </source>
</evidence>
<keyword evidence="3 6" id="KW-0436">Ligase</keyword>
<gene>
    <name evidence="6" type="ORF">JOM49_006591</name>
</gene>
<organism evidence="6 7">
    <name type="scientific">Amycolatopsis magusensis</name>
    <dbReference type="NCBI Taxonomy" id="882444"/>
    <lineage>
        <taxon>Bacteria</taxon>
        <taxon>Bacillati</taxon>
        <taxon>Actinomycetota</taxon>
        <taxon>Actinomycetes</taxon>
        <taxon>Pseudonocardiales</taxon>
        <taxon>Pseudonocardiaceae</taxon>
        <taxon>Amycolatopsis</taxon>
    </lineage>
</organism>
<dbReference type="Gene3D" id="2.40.50.140">
    <property type="entry name" value="Nucleic acid-binding proteins"/>
    <property type="match status" value="1"/>
</dbReference>
<protein>
    <recommendedName>
        <fullName evidence="2">DNA ligase (ATP)</fullName>
        <ecNumber evidence="2">6.5.1.1</ecNumber>
    </recommendedName>
</protein>
<dbReference type="Pfam" id="PF01068">
    <property type="entry name" value="DNA_ligase_A_M"/>
    <property type="match status" value="1"/>
</dbReference>
<dbReference type="PANTHER" id="PTHR45674">
    <property type="entry name" value="DNA LIGASE 1/3 FAMILY MEMBER"/>
    <property type="match status" value="1"/>
</dbReference>
<dbReference type="PANTHER" id="PTHR45674:SF4">
    <property type="entry name" value="DNA LIGASE 1"/>
    <property type="match status" value="1"/>
</dbReference>
<dbReference type="SUPFAM" id="SSF56091">
    <property type="entry name" value="DNA ligase/mRNA capping enzyme, catalytic domain"/>
    <property type="match status" value="1"/>
</dbReference>
<name>A0ABS4Q081_9PSEU</name>
<reference evidence="6 7" key="1">
    <citation type="submission" date="2021-03" db="EMBL/GenBank/DDBJ databases">
        <title>Sequencing the genomes of 1000 actinobacteria strains.</title>
        <authorList>
            <person name="Klenk H.-P."/>
        </authorList>
    </citation>
    <scope>NUCLEOTIDE SEQUENCE [LARGE SCALE GENOMIC DNA]</scope>
    <source>
        <strain evidence="6 7">DSM 45510</strain>
    </source>
</reference>
<dbReference type="SUPFAM" id="SSF50249">
    <property type="entry name" value="Nucleic acid-binding proteins"/>
    <property type="match status" value="1"/>
</dbReference>
<dbReference type="InterPro" id="IPR012309">
    <property type="entry name" value="DNA_ligase_ATP-dep_C"/>
</dbReference>
<dbReference type="CDD" id="cd07971">
    <property type="entry name" value="OBF_DNA_ligase_LigD"/>
    <property type="match status" value="1"/>
</dbReference>
<comment type="caution">
    <text evidence="6">The sequence shown here is derived from an EMBL/GenBank/DDBJ whole genome shotgun (WGS) entry which is preliminary data.</text>
</comment>